<dbReference type="Proteomes" id="UP000887575">
    <property type="component" value="Unassembled WGS sequence"/>
</dbReference>
<evidence type="ECO:0000256" key="6">
    <source>
        <dbReference type="ARBA" id="ARBA00023242"/>
    </source>
</evidence>
<dbReference type="GO" id="GO:0006367">
    <property type="term" value="P:transcription initiation at RNA polymerase II promoter"/>
    <property type="evidence" value="ECO:0007669"/>
    <property type="project" value="TreeGrafter"/>
</dbReference>
<feature type="domain" description="Bromodomain associated" evidence="9">
    <location>
        <begin position="18"/>
        <end position="94"/>
    </location>
</feature>
<evidence type="ECO:0000256" key="7">
    <source>
        <dbReference type="SAM" id="Coils"/>
    </source>
</evidence>
<keyword evidence="7" id="KW-0175">Coiled coil</keyword>
<evidence type="ECO:0000256" key="2">
    <source>
        <dbReference type="ARBA" id="ARBA00008767"/>
    </source>
</evidence>
<evidence type="ECO:0000256" key="8">
    <source>
        <dbReference type="SAM" id="MobiDB-lite"/>
    </source>
</evidence>
<dbReference type="Gene3D" id="1.10.20.10">
    <property type="entry name" value="Histone, subunit A"/>
    <property type="match status" value="1"/>
</dbReference>
<keyword evidence="4" id="KW-0805">Transcription regulation</keyword>
<dbReference type="CDD" id="cd08049">
    <property type="entry name" value="TAF8"/>
    <property type="match status" value="1"/>
</dbReference>
<keyword evidence="5" id="KW-0804">Transcription</keyword>
<dbReference type="AlphaFoldDB" id="A0AAF3ED14"/>
<dbReference type="PANTHER" id="PTHR46469">
    <property type="entry name" value="TRANSCRIPTION INITIATION FACTOR TFIID SUBUNIT 8"/>
    <property type="match status" value="1"/>
</dbReference>
<name>A0AAF3ED14_9BILA</name>
<feature type="compositionally biased region" description="Basic and acidic residues" evidence="8">
    <location>
        <begin position="366"/>
        <end position="375"/>
    </location>
</feature>
<accession>A0AAF3ED14</accession>
<sequence length="375" mass="42507">MQQEHQSPSTSSSNSNEASAYRKVLRQATAAILTQNECGKATAPAHETLTQLMETYILALSEGTKHAYEAATRTKPFYGDVVVSLANLGVEEASLNQFLCSQLGTAEPLVIQTPKIEPPSRFQQSLQVGKARSHPPYIADGMPSFPDPHTYIRTEISGDPEISYDKVREYASEVDRESRKNLIDLMQRRFPTLCLFEKFHENVKEQAQQLLDDQRRNEATMAEMRRQAAKKARVEKELKEVKNAYSAELSDEILEDPMDLGERNEDMPQSSLRFGSIEESLKKYERRETVKNLVAKKLPPYCFILEPQTEFRPYLSCLATEDGNDEGMNGEMTSSTSTTSMMMRKQKDDDGNTIVDNSYLRPPRIPSRDDSQIEE</sequence>
<dbReference type="InterPro" id="IPR037818">
    <property type="entry name" value="TAF8"/>
</dbReference>
<evidence type="ECO:0000256" key="4">
    <source>
        <dbReference type="ARBA" id="ARBA00023015"/>
    </source>
</evidence>
<feature type="region of interest" description="Disordered" evidence="8">
    <location>
        <begin position="344"/>
        <end position="375"/>
    </location>
</feature>
<evidence type="ECO:0000256" key="3">
    <source>
        <dbReference type="ARBA" id="ARBA00017307"/>
    </source>
</evidence>
<keyword evidence="10" id="KW-1185">Reference proteome</keyword>
<protein>
    <recommendedName>
        <fullName evidence="3">Transcription initiation factor TFIID subunit 8</fullName>
    </recommendedName>
</protein>
<proteinExistence type="inferred from homology"/>
<dbReference type="Pfam" id="PF10406">
    <property type="entry name" value="TAF8_C"/>
    <property type="match status" value="1"/>
</dbReference>
<evidence type="ECO:0000313" key="10">
    <source>
        <dbReference type="Proteomes" id="UP000887575"/>
    </source>
</evidence>
<dbReference type="GO" id="GO:0005669">
    <property type="term" value="C:transcription factor TFIID complex"/>
    <property type="evidence" value="ECO:0007669"/>
    <property type="project" value="InterPro"/>
</dbReference>
<feature type="compositionally biased region" description="Low complexity" evidence="8">
    <location>
        <begin position="7"/>
        <end position="19"/>
    </location>
</feature>
<feature type="coiled-coil region" evidence="7">
    <location>
        <begin position="197"/>
        <end position="251"/>
    </location>
</feature>
<evidence type="ECO:0000313" key="11">
    <source>
        <dbReference type="WBParaSite" id="MBELARI_LOCUS11840"/>
    </source>
</evidence>
<keyword evidence="6" id="KW-0539">Nucleus</keyword>
<comment type="similarity">
    <text evidence="2">Belongs to the TAF8 family.</text>
</comment>
<evidence type="ECO:0000259" key="9">
    <source>
        <dbReference type="SMART" id="SM00576"/>
    </source>
</evidence>
<organism evidence="10 11">
    <name type="scientific">Mesorhabditis belari</name>
    <dbReference type="NCBI Taxonomy" id="2138241"/>
    <lineage>
        <taxon>Eukaryota</taxon>
        <taxon>Metazoa</taxon>
        <taxon>Ecdysozoa</taxon>
        <taxon>Nematoda</taxon>
        <taxon>Chromadorea</taxon>
        <taxon>Rhabditida</taxon>
        <taxon>Rhabditina</taxon>
        <taxon>Rhabditomorpha</taxon>
        <taxon>Rhabditoidea</taxon>
        <taxon>Rhabditidae</taxon>
        <taxon>Mesorhabditinae</taxon>
        <taxon>Mesorhabditis</taxon>
    </lineage>
</organism>
<evidence type="ECO:0000256" key="1">
    <source>
        <dbReference type="ARBA" id="ARBA00004123"/>
    </source>
</evidence>
<evidence type="ECO:0000256" key="5">
    <source>
        <dbReference type="ARBA" id="ARBA00023163"/>
    </source>
</evidence>
<dbReference type="GO" id="GO:0046982">
    <property type="term" value="F:protein heterodimerization activity"/>
    <property type="evidence" value="ECO:0007669"/>
    <property type="project" value="InterPro"/>
</dbReference>
<dbReference type="InterPro" id="IPR009072">
    <property type="entry name" value="Histone-fold"/>
</dbReference>
<dbReference type="WBParaSite" id="MBELARI_LOCUS11840">
    <property type="protein sequence ID" value="MBELARI_LOCUS11840"/>
    <property type="gene ID" value="MBELARI_LOCUS11840"/>
</dbReference>
<feature type="region of interest" description="Disordered" evidence="8">
    <location>
        <begin position="1"/>
        <end position="20"/>
    </location>
</feature>
<dbReference type="SMART" id="SM00576">
    <property type="entry name" value="BTP"/>
    <property type="match status" value="1"/>
</dbReference>
<dbReference type="InterPro" id="IPR006565">
    <property type="entry name" value="BTP"/>
</dbReference>
<comment type="subcellular location">
    <subcellularLocation>
        <location evidence="1">Nucleus</location>
    </subcellularLocation>
</comment>
<dbReference type="PANTHER" id="PTHR46469:SF1">
    <property type="entry name" value="TRANSCRIPTION INITIATION FACTOR TFIID SUBUNIT 8"/>
    <property type="match status" value="1"/>
</dbReference>
<dbReference type="Pfam" id="PF07524">
    <property type="entry name" value="Bromo_TP"/>
    <property type="match status" value="1"/>
</dbReference>
<dbReference type="InterPro" id="IPR019473">
    <property type="entry name" value="TFIID_su8_C"/>
</dbReference>
<reference evidence="11" key="1">
    <citation type="submission" date="2024-02" db="UniProtKB">
        <authorList>
            <consortium name="WormBaseParasite"/>
        </authorList>
    </citation>
    <scope>IDENTIFICATION</scope>
</reference>